<evidence type="ECO:0000313" key="7">
    <source>
        <dbReference type="EMBL" id="GMH74144.1"/>
    </source>
</evidence>
<evidence type="ECO:0000256" key="1">
    <source>
        <dbReference type="ARBA" id="ARBA00004714"/>
    </source>
</evidence>
<keyword evidence="4" id="KW-0324">Glycolysis</keyword>
<dbReference type="Pfam" id="PF00274">
    <property type="entry name" value="Glycolytic"/>
    <property type="match status" value="1"/>
</dbReference>
<dbReference type="Gene3D" id="3.20.20.70">
    <property type="entry name" value="Aldolase class I"/>
    <property type="match status" value="1"/>
</dbReference>
<dbReference type="GO" id="GO:0004332">
    <property type="term" value="F:fructose-bisphosphate aldolase activity"/>
    <property type="evidence" value="ECO:0007669"/>
    <property type="project" value="UniProtKB-EC"/>
</dbReference>
<keyword evidence="6" id="KW-1133">Transmembrane helix</keyword>
<protein>
    <recommendedName>
        <fullName evidence="3">fructose-bisphosphate aldolase</fullName>
        <ecNumber evidence="3">4.1.2.13</ecNumber>
    </recommendedName>
</protein>
<comment type="similarity">
    <text evidence="2">Belongs to the class I fructose-bisphosphate aldolase family.</text>
</comment>
<proteinExistence type="inferred from homology"/>
<evidence type="ECO:0000256" key="5">
    <source>
        <dbReference type="ARBA" id="ARBA00023239"/>
    </source>
</evidence>
<evidence type="ECO:0000256" key="4">
    <source>
        <dbReference type="ARBA" id="ARBA00023152"/>
    </source>
</evidence>
<keyword evidence="6" id="KW-0472">Membrane</keyword>
<dbReference type="AlphaFoldDB" id="A0A9W7ALZ7"/>
<dbReference type="EMBL" id="BLQM01000192">
    <property type="protein sequence ID" value="GMH74144.1"/>
    <property type="molecule type" value="Genomic_DNA"/>
</dbReference>
<evidence type="ECO:0000256" key="6">
    <source>
        <dbReference type="SAM" id="Phobius"/>
    </source>
</evidence>
<dbReference type="PANTHER" id="PTHR11627">
    <property type="entry name" value="FRUCTOSE-BISPHOSPHATE ALDOLASE"/>
    <property type="match status" value="1"/>
</dbReference>
<dbReference type="SUPFAM" id="SSF51569">
    <property type="entry name" value="Aldolase"/>
    <property type="match status" value="1"/>
</dbReference>
<keyword evidence="6" id="KW-0812">Transmembrane</keyword>
<dbReference type="Proteomes" id="UP001162640">
    <property type="component" value="Unassembled WGS sequence"/>
</dbReference>
<sequence length="122" mass="13486">MHACAWRSDEGPATIGSRFEAVGITNSEETRRIYRQMLFTAPGCENYLSGAILDPETLYQKSDDGVLFPELLKSRGILPGVKPHLKIYTLPGTNGDTVMQVRHVVASLLSFLALFTFVLITI</sequence>
<comment type="pathway">
    <text evidence="1">Carbohydrate degradation; glycolysis; D-glyceraldehyde 3-phosphate and glycerone phosphate from D-glucose: step 4/4.</text>
</comment>
<keyword evidence="5" id="KW-0456">Lyase</keyword>
<name>A0A9W7ALZ7_9STRA</name>
<dbReference type="GO" id="GO:0006096">
    <property type="term" value="P:glycolytic process"/>
    <property type="evidence" value="ECO:0007669"/>
    <property type="project" value="UniProtKB-KW"/>
</dbReference>
<evidence type="ECO:0000313" key="8">
    <source>
        <dbReference type="Proteomes" id="UP001162640"/>
    </source>
</evidence>
<comment type="caution">
    <text evidence="7">The sequence shown here is derived from an EMBL/GenBank/DDBJ whole genome shotgun (WGS) entry which is preliminary data.</text>
</comment>
<organism evidence="7 8">
    <name type="scientific">Triparma laevis f. inornata</name>
    <dbReference type="NCBI Taxonomy" id="1714386"/>
    <lineage>
        <taxon>Eukaryota</taxon>
        <taxon>Sar</taxon>
        <taxon>Stramenopiles</taxon>
        <taxon>Ochrophyta</taxon>
        <taxon>Bolidophyceae</taxon>
        <taxon>Parmales</taxon>
        <taxon>Triparmaceae</taxon>
        <taxon>Triparma</taxon>
    </lineage>
</organism>
<dbReference type="InterPro" id="IPR013785">
    <property type="entry name" value="Aldolase_TIM"/>
</dbReference>
<dbReference type="EC" id="4.1.2.13" evidence="3"/>
<evidence type="ECO:0000256" key="3">
    <source>
        <dbReference type="ARBA" id="ARBA00013068"/>
    </source>
</evidence>
<dbReference type="InterPro" id="IPR000741">
    <property type="entry name" value="FBA_I"/>
</dbReference>
<evidence type="ECO:0000256" key="2">
    <source>
        <dbReference type="ARBA" id="ARBA00010387"/>
    </source>
</evidence>
<reference evidence="8" key="1">
    <citation type="journal article" date="2023" name="Commun. Biol.">
        <title>Genome analysis of Parmales, the sister group of diatoms, reveals the evolutionary specialization of diatoms from phago-mixotrophs to photoautotrophs.</title>
        <authorList>
            <person name="Ban H."/>
            <person name="Sato S."/>
            <person name="Yoshikawa S."/>
            <person name="Yamada K."/>
            <person name="Nakamura Y."/>
            <person name="Ichinomiya M."/>
            <person name="Sato N."/>
            <person name="Blanc-Mathieu R."/>
            <person name="Endo H."/>
            <person name="Kuwata A."/>
            <person name="Ogata H."/>
        </authorList>
    </citation>
    <scope>NUCLEOTIDE SEQUENCE [LARGE SCALE GENOMIC DNA]</scope>
</reference>
<feature type="transmembrane region" description="Helical" evidence="6">
    <location>
        <begin position="101"/>
        <end position="120"/>
    </location>
</feature>
<gene>
    <name evidence="7" type="ORF">TL16_g06382</name>
</gene>
<accession>A0A9W7ALZ7</accession>